<keyword evidence="12" id="KW-0496">Mitochondrion</keyword>
<evidence type="ECO:0000256" key="1">
    <source>
        <dbReference type="ARBA" id="ARBA00001637"/>
    </source>
</evidence>
<evidence type="ECO:0000256" key="14">
    <source>
        <dbReference type="ARBA" id="ARBA00023150"/>
    </source>
</evidence>
<dbReference type="Pfam" id="PF01967">
    <property type="entry name" value="MoaC"/>
    <property type="match status" value="1"/>
</dbReference>
<protein>
    <submittedName>
        <fullName evidence="19">Molybdenum cofactor biosynthesis protein 1 B</fullName>
    </submittedName>
</protein>
<dbReference type="InterPro" id="IPR047594">
    <property type="entry name" value="MoaC_bact/euk"/>
</dbReference>
<keyword evidence="7" id="KW-0949">S-adenosyl-L-methionine</keyword>
<dbReference type="InterPro" id="IPR007197">
    <property type="entry name" value="rSAM"/>
</dbReference>
<dbReference type="HAMAP" id="MF_01225_B">
    <property type="entry name" value="MoaA_B"/>
    <property type="match status" value="1"/>
</dbReference>
<organism evidence="19 20">
    <name type="scientific">Sphaerosporella brunnea</name>
    <dbReference type="NCBI Taxonomy" id="1250544"/>
    <lineage>
        <taxon>Eukaryota</taxon>
        <taxon>Fungi</taxon>
        <taxon>Dikarya</taxon>
        <taxon>Ascomycota</taxon>
        <taxon>Pezizomycotina</taxon>
        <taxon>Pezizomycetes</taxon>
        <taxon>Pezizales</taxon>
        <taxon>Pyronemataceae</taxon>
        <taxon>Sphaerosporella</taxon>
    </lineage>
</organism>
<evidence type="ECO:0000256" key="10">
    <source>
        <dbReference type="ARBA" id="ARBA00023004"/>
    </source>
</evidence>
<dbReference type="GO" id="GO:0006777">
    <property type="term" value="P:Mo-molybdopterin cofactor biosynthetic process"/>
    <property type="evidence" value="ECO:0007669"/>
    <property type="project" value="UniProtKB-KW"/>
</dbReference>
<dbReference type="InterPro" id="IPR000385">
    <property type="entry name" value="MoaA_NifB_PqqE_Fe-S-bd_CS"/>
</dbReference>
<comment type="similarity">
    <text evidence="5">In the N-terminal section; belongs to the radical SAM superfamily. MoaA family.</text>
</comment>
<evidence type="ECO:0000256" key="11">
    <source>
        <dbReference type="ARBA" id="ARBA00023014"/>
    </source>
</evidence>
<evidence type="ECO:0000256" key="13">
    <source>
        <dbReference type="ARBA" id="ARBA00023134"/>
    </source>
</evidence>
<dbReference type="InterPro" id="IPR058240">
    <property type="entry name" value="rSAM_sf"/>
</dbReference>
<dbReference type="GO" id="GO:0051539">
    <property type="term" value="F:4 iron, 4 sulfur cluster binding"/>
    <property type="evidence" value="ECO:0007669"/>
    <property type="project" value="UniProtKB-KW"/>
</dbReference>
<comment type="catalytic activity">
    <reaction evidence="16">
        <text>GTP + AH2 + S-adenosyl-L-methionine = (8S)-3',8-cyclo-7,8-dihydroguanosine 5'-triphosphate + 5'-deoxyadenosine + L-methionine + A + H(+)</text>
        <dbReference type="Rhea" id="RHEA:49576"/>
        <dbReference type="ChEBI" id="CHEBI:13193"/>
        <dbReference type="ChEBI" id="CHEBI:15378"/>
        <dbReference type="ChEBI" id="CHEBI:17319"/>
        <dbReference type="ChEBI" id="CHEBI:17499"/>
        <dbReference type="ChEBI" id="CHEBI:37565"/>
        <dbReference type="ChEBI" id="CHEBI:57844"/>
        <dbReference type="ChEBI" id="CHEBI:59789"/>
        <dbReference type="ChEBI" id="CHEBI:131766"/>
        <dbReference type="EC" id="4.1.99.22"/>
    </reaction>
</comment>
<reference evidence="19 20" key="1">
    <citation type="submission" date="2019-09" db="EMBL/GenBank/DDBJ databases">
        <title>Draft genome of the ectomycorrhizal ascomycete Sphaerosporella brunnea.</title>
        <authorList>
            <consortium name="DOE Joint Genome Institute"/>
            <person name="Benucci G.M."/>
            <person name="Marozzi G."/>
            <person name="Antonielli L."/>
            <person name="Sanchez S."/>
            <person name="Marco P."/>
            <person name="Wang X."/>
            <person name="Falini L.B."/>
            <person name="Barry K."/>
            <person name="Haridas S."/>
            <person name="Lipzen A."/>
            <person name="Labutti K."/>
            <person name="Grigoriev I.V."/>
            <person name="Murat C."/>
            <person name="Martin F."/>
            <person name="Albertini E."/>
            <person name="Donnini D."/>
            <person name="Bonito G."/>
        </authorList>
    </citation>
    <scope>NUCLEOTIDE SEQUENCE [LARGE SCALE GENOMIC DNA]</scope>
    <source>
        <strain evidence="19 20">Sb_GMNB300</strain>
    </source>
</reference>
<dbReference type="InterPro" id="IPR050105">
    <property type="entry name" value="MoCo_biosynth_MoaA/MoaC"/>
</dbReference>
<dbReference type="SUPFAM" id="SSF102114">
    <property type="entry name" value="Radical SAM enzymes"/>
    <property type="match status" value="1"/>
</dbReference>
<evidence type="ECO:0000256" key="3">
    <source>
        <dbReference type="ARBA" id="ARBA00005046"/>
    </source>
</evidence>
<evidence type="ECO:0000256" key="8">
    <source>
        <dbReference type="ARBA" id="ARBA00022723"/>
    </source>
</evidence>
<dbReference type="InterPro" id="IPR036522">
    <property type="entry name" value="MoaC_sf"/>
</dbReference>
<evidence type="ECO:0000256" key="6">
    <source>
        <dbReference type="ARBA" id="ARBA00022485"/>
    </source>
</evidence>
<feature type="compositionally biased region" description="Pro residues" evidence="17">
    <location>
        <begin position="44"/>
        <end position="55"/>
    </location>
</feature>
<dbReference type="InterPro" id="IPR010505">
    <property type="entry name" value="MoaA_twitch"/>
</dbReference>
<accession>A0A5J5EBN8</accession>
<dbReference type="InParanoid" id="A0A5J5EBN8"/>
<sequence length="637" mass="69374">MALTRQILARRPPPAPRILSRLLLRPHSTSPAPIPAARDVYTSRPPPPAPAPLEPTPRLRALRAAEPKPFSSFLTDRFSRQHTYLRISITERCNLRCLYCMPESGVALSPAAHLLSTPEILELARLFVSQGVTKIRLTGGEPTVRRDVVELVEALGELRGSGLQEIAITTNAVALSERKLERMVTAGLSAINVSLDTLVPAKFEFVTRRKGLERVLATIEHAGRLGFGAVGGPGRRTLKVNVVVMRGVNEEEIVDFVEMTRERELEVRFIEYMPFDGNKWATAKMFPFADMLQTIHTAYPNFTILPKQRPNDTAKTYHVPGFAGKVGFITSMTENFCGSCNRLRITCDGNIKACLFGQEEVSLRDMLRQYRSAEDAVGAGTSREEMERKLLEIIGGAVGRKEQGHKPAEEIARSENRPMILIGRPPPPVSVFRKDTTGVFGFPPLHLLRPSHQHPMRLYSTSSKPPHLPHLTATGAAHMVPIHTKPVTTRTAAAVGTVRFSNATPLHLIATNSNKKGDVLALARISGILAAKKCAELVVLCHPIALSSVEVEVTPVPGGSGQKDAPGGRIELKATVTCDGKTGVEMEALTAVMGAALAVVDMCKAVDRGMVVEGVRVVGKTGGRSGDWGEEEEEEMK</sequence>
<gene>
    <name evidence="19" type="ORF">FN846DRAFT_982646</name>
</gene>
<keyword evidence="10" id="KW-0408">Iron</keyword>
<keyword evidence="11" id="KW-0411">Iron-sulfur</keyword>
<dbReference type="CDD" id="cd01335">
    <property type="entry name" value="Radical_SAM"/>
    <property type="match status" value="1"/>
</dbReference>
<dbReference type="Gene3D" id="3.20.20.70">
    <property type="entry name" value="Aldolase class I"/>
    <property type="match status" value="1"/>
</dbReference>
<dbReference type="CDD" id="cd21117">
    <property type="entry name" value="Twitch_MoaA"/>
    <property type="match status" value="1"/>
</dbReference>
<evidence type="ECO:0000313" key="20">
    <source>
        <dbReference type="Proteomes" id="UP000326924"/>
    </source>
</evidence>
<keyword evidence="20" id="KW-1185">Reference proteome</keyword>
<dbReference type="CDD" id="cd01420">
    <property type="entry name" value="MoaC_PE"/>
    <property type="match status" value="1"/>
</dbReference>
<keyword evidence="8" id="KW-0479">Metal-binding</keyword>
<dbReference type="SFLD" id="SFLDG01386">
    <property type="entry name" value="main_SPASM_domain-containing"/>
    <property type="match status" value="1"/>
</dbReference>
<dbReference type="UniPathway" id="UPA00344"/>
<dbReference type="OrthoDB" id="429626at2759"/>
<dbReference type="PROSITE" id="PS01305">
    <property type="entry name" value="MOAA_NIFB_PQQE"/>
    <property type="match status" value="1"/>
</dbReference>
<dbReference type="AlphaFoldDB" id="A0A5J5EBN8"/>
<evidence type="ECO:0000256" key="12">
    <source>
        <dbReference type="ARBA" id="ARBA00023128"/>
    </source>
</evidence>
<dbReference type="InterPro" id="IPR002820">
    <property type="entry name" value="Mopterin_CF_biosynth-C_dom"/>
</dbReference>
<dbReference type="InterPro" id="IPR013483">
    <property type="entry name" value="MoaA"/>
</dbReference>
<comment type="pathway">
    <text evidence="3">Cofactor biosynthesis; molybdopterin biosynthesis.</text>
</comment>
<dbReference type="InterPro" id="IPR023045">
    <property type="entry name" value="MoaC"/>
</dbReference>
<feature type="region of interest" description="Disordered" evidence="17">
    <location>
        <begin position="26"/>
        <end position="56"/>
    </location>
</feature>
<evidence type="ECO:0000256" key="7">
    <source>
        <dbReference type="ARBA" id="ARBA00022691"/>
    </source>
</evidence>
<dbReference type="Proteomes" id="UP000326924">
    <property type="component" value="Unassembled WGS sequence"/>
</dbReference>
<dbReference type="Pfam" id="PF06463">
    <property type="entry name" value="Mob_synth_C"/>
    <property type="match status" value="1"/>
</dbReference>
<evidence type="ECO:0000256" key="4">
    <source>
        <dbReference type="ARBA" id="ARBA00008484"/>
    </source>
</evidence>
<dbReference type="NCBIfam" id="NF006870">
    <property type="entry name" value="PRK09364.1"/>
    <property type="match status" value="1"/>
</dbReference>
<dbReference type="InterPro" id="IPR006638">
    <property type="entry name" value="Elp3/MiaA/NifB-like_rSAM"/>
</dbReference>
<dbReference type="PANTHER" id="PTHR22960:SF0">
    <property type="entry name" value="MOLYBDENUM COFACTOR BIOSYNTHESIS PROTEIN 1"/>
    <property type="match status" value="1"/>
</dbReference>
<dbReference type="InterPro" id="IPR040064">
    <property type="entry name" value="MoaA-like"/>
</dbReference>
<dbReference type="Gene3D" id="3.30.70.640">
    <property type="entry name" value="Molybdopterin cofactor biosynthesis C (MoaC) domain"/>
    <property type="match status" value="1"/>
</dbReference>
<dbReference type="PANTHER" id="PTHR22960">
    <property type="entry name" value="MOLYBDOPTERIN COFACTOR SYNTHESIS PROTEIN A"/>
    <property type="match status" value="1"/>
</dbReference>
<evidence type="ECO:0000256" key="5">
    <source>
        <dbReference type="ARBA" id="ARBA00009862"/>
    </source>
</evidence>
<evidence type="ECO:0000256" key="16">
    <source>
        <dbReference type="ARBA" id="ARBA00048697"/>
    </source>
</evidence>
<name>A0A5J5EBN8_9PEZI</name>
<dbReference type="SFLD" id="SFLDS00029">
    <property type="entry name" value="Radical_SAM"/>
    <property type="match status" value="1"/>
</dbReference>
<dbReference type="InterPro" id="IPR013785">
    <property type="entry name" value="Aldolase_TIM"/>
</dbReference>
<dbReference type="GO" id="GO:0061799">
    <property type="term" value="F:cyclic pyranopterin monophosphate synthase activity"/>
    <property type="evidence" value="ECO:0007669"/>
    <property type="project" value="UniProtKB-EC"/>
</dbReference>
<dbReference type="EMBL" id="VXIS01000656">
    <property type="protein sequence ID" value="KAA8892633.1"/>
    <property type="molecule type" value="Genomic_DNA"/>
</dbReference>
<comment type="caution">
    <text evidence="19">The sequence shown here is derived from an EMBL/GenBank/DDBJ whole genome shotgun (WGS) entry which is preliminary data.</text>
</comment>
<keyword evidence="14" id="KW-0501">Molybdenum cofactor biosynthesis</keyword>
<comment type="similarity">
    <text evidence="4">In the C-terminal section; belongs to the MoaC family.</text>
</comment>
<keyword evidence="13" id="KW-0342">GTP-binding</keyword>
<proteinExistence type="inferred from homology"/>
<dbReference type="SUPFAM" id="SSF55040">
    <property type="entry name" value="Molybdenum cofactor biosynthesis protein C, MoaC"/>
    <property type="match status" value="1"/>
</dbReference>
<keyword evidence="15" id="KW-0456">Lyase</keyword>
<evidence type="ECO:0000256" key="2">
    <source>
        <dbReference type="ARBA" id="ARBA00001966"/>
    </source>
</evidence>
<dbReference type="PROSITE" id="PS51918">
    <property type="entry name" value="RADICAL_SAM"/>
    <property type="match status" value="1"/>
</dbReference>
<keyword evidence="6" id="KW-0004">4Fe-4S</keyword>
<dbReference type="GO" id="GO:0005525">
    <property type="term" value="F:GTP binding"/>
    <property type="evidence" value="ECO:0007669"/>
    <property type="project" value="UniProtKB-KW"/>
</dbReference>
<evidence type="ECO:0000256" key="17">
    <source>
        <dbReference type="SAM" id="MobiDB-lite"/>
    </source>
</evidence>
<feature type="domain" description="Radical SAM core" evidence="18">
    <location>
        <begin position="77"/>
        <end position="312"/>
    </location>
</feature>
<dbReference type="NCBIfam" id="TIGR00581">
    <property type="entry name" value="moaC"/>
    <property type="match status" value="1"/>
</dbReference>
<comment type="catalytic activity">
    <reaction evidence="1">
        <text>(8S)-3',8-cyclo-7,8-dihydroguanosine 5'-triphosphate = cyclic pyranopterin phosphate + diphosphate</text>
        <dbReference type="Rhea" id="RHEA:49580"/>
        <dbReference type="ChEBI" id="CHEBI:33019"/>
        <dbReference type="ChEBI" id="CHEBI:59648"/>
        <dbReference type="ChEBI" id="CHEBI:131766"/>
        <dbReference type="EC" id="4.6.1.17"/>
    </reaction>
</comment>
<dbReference type="SFLD" id="SFLDG01383">
    <property type="entry name" value="cyclic_pyranopterin_phosphate"/>
    <property type="match status" value="1"/>
</dbReference>
<keyword evidence="9" id="KW-0547">Nucleotide-binding</keyword>
<dbReference type="GO" id="GO:0046872">
    <property type="term" value="F:metal ion binding"/>
    <property type="evidence" value="ECO:0007669"/>
    <property type="project" value="UniProtKB-KW"/>
</dbReference>
<dbReference type="GO" id="GO:0061798">
    <property type="term" value="F:GTP 3',8'-cyclase activity"/>
    <property type="evidence" value="ECO:0007669"/>
    <property type="project" value="UniProtKB-EC"/>
</dbReference>
<dbReference type="SFLD" id="SFLDG01067">
    <property type="entry name" value="SPASM/twitch_domain_containing"/>
    <property type="match status" value="1"/>
</dbReference>
<dbReference type="NCBIfam" id="TIGR02666">
    <property type="entry name" value="moaA"/>
    <property type="match status" value="1"/>
</dbReference>
<dbReference type="SMART" id="SM00729">
    <property type="entry name" value="Elp3"/>
    <property type="match status" value="1"/>
</dbReference>
<evidence type="ECO:0000256" key="9">
    <source>
        <dbReference type="ARBA" id="ARBA00022741"/>
    </source>
</evidence>
<evidence type="ECO:0000313" key="19">
    <source>
        <dbReference type="EMBL" id="KAA8892633.1"/>
    </source>
</evidence>
<evidence type="ECO:0000256" key="15">
    <source>
        <dbReference type="ARBA" id="ARBA00023239"/>
    </source>
</evidence>
<evidence type="ECO:0000259" key="18">
    <source>
        <dbReference type="PROSITE" id="PS51918"/>
    </source>
</evidence>
<dbReference type="Pfam" id="PF04055">
    <property type="entry name" value="Radical_SAM"/>
    <property type="match status" value="1"/>
</dbReference>
<comment type="cofactor">
    <cofactor evidence="2">
        <name>[4Fe-4S] cluster</name>
        <dbReference type="ChEBI" id="CHEBI:49883"/>
    </cofactor>
</comment>